<accession>A0A917T6N7</accession>
<reference evidence="1" key="1">
    <citation type="journal article" date="2014" name="Int. J. Syst. Evol. Microbiol.">
        <title>Complete genome sequence of Corynebacterium casei LMG S-19264T (=DSM 44701T), isolated from a smear-ripened cheese.</title>
        <authorList>
            <consortium name="US DOE Joint Genome Institute (JGI-PGF)"/>
            <person name="Walter F."/>
            <person name="Albersmeier A."/>
            <person name="Kalinowski J."/>
            <person name="Ruckert C."/>
        </authorList>
    </citation>
    <scope>NUCLEOTIDE SEQUENCE</scope>
    <source>
        <strain evidence="1">JCM 19831</strain>
    </source>
</reference>
<name>A0A917T6N7_9ACTN</name>
<dbReference type="EMBL" id="BMPI01000005">
    <property type="protein sequence ID" value="GGM12452.1"/>
    <property type="molecule type" value="Genomic_DNA"/>
</dbReference>
<comment type="caution">
    <text evidence="1">The sequence shown here is derived from an EMBL/GenBank/DDBJ whole genome shotgun (WGS) entry which is preliminary data.</text>
</comment>
<dbReference type="Proteomes" id="UP000642070">
    <property type="component" value="Unassembled WGS sequence"/>
</dbReference>
<reference evidence="1" key="2">
    <citation type="submission" date="2020-09" db="EMBL/GenBank/DDBJ databases">
        <authorList>
            <person name="Sun Q."/>
            <person name="Ohkuma M."/>
        </authorList>
    </citation>
    <scope>NUCLEOTIDE SEQUENCE</scope>
    <source>
        <strain evidence="1">JCM 19831</strain>
    </source>
</reference>
<proteinExistence type="predicted"/>
<evidence type="ECO:0000313" key="2">
    <source>
        <dbReference type="Proteomes" id="UP000642070"/>
    </source>
</evidence>
<sequence>MYNRVASDASVNIASTTRRQEIVAVIVDSISEFRDQPPCSCGAPIVYSRVASDARVKTASTTRRQEIVAVIGHLLRESGFGLAELPPGGNVAWRAPRARRSHR</sequence>
<dbReference type="AlphaFoldDB" id="A0A917T6N7"/>
<gene>
    <name evidence="1" type="ORF">GCM10007977_012080</name>
</gene>
<evidence type="ECO:0000313" key="1">
    <source>
        <dbReference type="EMBL" id="GGM12452.1"/>
    </source>
</evidence>
<organism evidence="1 2">
    <name type="scientific">Dactylosporangium sucinum</name>
    <dbReference type="NCBI Taxonomy" id="1424081"/>
    <lineage>
        <taxon>Bacteria</taxon>
        <taxon>Bacillati</taxon>
        <taxon>Actinomycetota</taxon>
        <taxon>Actinomycetes</taxon>
        <taxon>Micromonosporales</taxon>
        <taxon>Micromonosporaceae</taxon>
        <taxon>Dactylosporangium</taxon>
    </lineage>
</organism>
<keyword evidence="2" id="KW-1185">Reference proteome</keyword>
<protein>
    <submittedName>
        <fullName evidence="1">Uncharacterized protein</fullName>
    </submittedName>
</protein>